<dbReference type="GO" id="GO:0005737">
    <property type="term" value="C:cytoplasm"/>
    <property type="evidence" value="ECO:0007669"/>
    <property type="project" value="UniProtKB-SubCell"/>
</dbReference>
<keyword evidence="2 9" id="KW-0690">Ribosome biogenesis</keyword>
<dbReference type="GO" id="GO:0006364">
    <property type="term" value="P:rRNA processing"/>
    <property type="evidence" value="ECO:0007669"/>
    <property type="project" value="UniProtKB-UniRule"/>
</dbReference>
<evidence type="ECO:0000313" key="11">
    <source>
        <dbReference type="Proteomes" id="UP000434409"/>
    </source>
</evidence>
<feature type="binding site" evidence="9">
    <location>
        <position position="130"/>
    </location>
    <ligand>
        <name>Zn(2+)</name>
        <dbReference type="ChEBI" id="CHEBI:29105"/>
        <note>catalytic</note>
    </ligand>
</feature>
<comment type="caution">
    <text evidence="10">The sequence shown here is derived from an EMBL/GenBank/DDBJ whole genome shotgun (WGS) entry which is preliminary data.</text>
</comment>
<dbReference type="InterPro" id="IPR020549">
    <property type="entry name" value="YbeY_CS"/>
</dbReference>
<gene>
    <name evidence="9 10" type="primary">ybeY</name>
    <name evidence="10" type="ORF">FYJ34_00830</name>
</gene>
<keyword evidence="9" id="KW-0963">Cytoplasm</keyword>
<evidence type="ECO:0000313" key="10">
    <source>
        <dbReference type="EMBL" id="MSR92852.1"/>
    </source>
</evidence>
<dbReference type="InterPro" id="IPR002036">
    <property type="entry name" value="YbeY"/>
</dbReference>
<keyword evidence="5 9" id="KW-0479">Metal-binding</keyword>
<comment type="cofactor">
    <cofactor evidence="9">
        <name>Zn(2+)</name>
        <dbReference type="ChEBI" id="CHEBI:29105"/>
    </cofactor>
    <text evidence="9">Binds 1 zinc ion.</text>
</comment>
<dbReference type="SUPFAM" id="SSF55486">
    <property type="entry name" value="Metalloproteases ('zincins'), catalytic domain"/>
    <property type="match status" value="1"/>
</dbReference>
<dbReference type="GO" id="GO:0004521">
    <property type="term" value="F:RNA endonuclease activity"/>
    <property type="evidence" value="ECO:0007669"/>
    <property type="project" value="UniProtKB-UniRule"/>
</dbReference>
<feature type="binding site" evidence="9">
    <location>
        <position position="134"/>
    </location>
    <ligand>
        <name>Zn(2+)</name>
        <dbReference type="ChEBI" id="CHEBI:29105"/>
        <note>catalytic</note>
    </ligand>
</feature>
<dbReference type="EC" id="3.1.-.-" evidence="9"/>
<dbReference type="Gene3D" id="3.40.390.30">
    <property type="entry name" value="Metalloproteases ('zincins'), catalytic domain"/>
    <property type="match status" value="1"/>
</dbReference>
<sequence>MYLYIEEEGDKRLPLDVKKLAERAVEEALIFVGCPYETEVNLLLTENPQIRQINSEQRGIDRETDVLSFPMADYETPGEFEGFQEETFLFHPETGRLLLGDIVLSKEKVLEQAEEFGHSIEREYTFLIVHSMLHLMGYDHMEELQRQEMEELQRQIMKKLNLLR</sequence>
<evidence type="ECO:0000256" key="4">
    <source>
        <dbReference type="ARBA" id="ARBA00022722"/>
    </source>
</evidence>
<comment type="subcellular location">
    <subcellularLocation>
        <location evidence="9">Cytoplasm</location>
    </subcellularLocation>
</comment>
<dbReference type="EMBL" id="VULY01000018">
    <property type="protein sequence ID" value="MSR92852.1"/>
    <property type="molecule type" value="Genomic_DNA"/>
</dbReference>
<dbReference type="AlphaFoldDB" id="A0A6N7V0N6"/>
<dbReference type="PANTHER" id="PTHR46986">
    <property type="entry name" value="ENDORIBONUCLEASE YBEY, CHLOROPLASTIC"/>
    <property type="match status" value="1"/>
</dbReference>
<keyword evidence="4 9" id="KW-0540">Nuclease</keyword>
<dbReference type="NCBIfam" id="TIGR00043">
    <property type="entry name" value="rRNA maturation RNase YbeY"/>
    <property type="match status" value="1"/>
</dbReference>
<dbReference type="InterPro" id="IPR023091">
    <property type="entry name" value="MetalPrtase_cat_dom_sf_prd"/>
</dbReference>
<accession>A0A6N7V0N6</accession>
<dbReference type="Proteomes" id="UP000434409">
    <property type="component" value="Unassembled WGS sequence"/>
</dbReference>
<keyword evidence="7 9" id="KW-0378">Hydrolase</keyword>
<evidence type="ECO:0000256" key="8">
    <source>
        <dbReference type="ARBA" id="ARBA00022833"/>
    </source>
</evidence>
<reference evidence="10 11" key="1">
    <citation type="submission" date="2019-08" db="EMBL/GenBank/DDBJ databases">
        <title>In-depth cultivation of the pig gut microbiome towards novel bacterial diversity and tailored functional studies.</title>
        <authorList>
            <person name="Wylensek D."/>
            <person name="Hitch T.C.A."/>
            <person name="Clavel T."/>
        </authorList>
    </citation>
    <scope>NUCLEOTIDE SEQUENCE [LARGE SCALE GENOMIC DNA]</scope>
    <source>
        <strain evidence="10 11">68-1-5</strain>
    </source>
</reference>
<comment type="function">
    <text evidence="9">Single strand-specific metallo-endoribonuclease involved in late-stage 70S ribosome quality control and in maturation of the 3' terminus of the 16S rRNA.</text>
</comment>
<organism evidence="10 11">
    <name type="scientific">Suipraeoptans intestinalis</name>
    <dbReference type="NCBI Taxonomy" id="2606628"/>
    <lineage>
        <taxon>Bacteria</taxon>
        <taxon>Bacillati</taxon>
        <taxon>Bacillota</taxon>
        <taxon>Clostridia</taxon>
        <taxon>Lachnospirales</taxon>
        <taxon>Lachnospiraceae</taxon>
        <taxon>Suipraeoptans</taxon>
    </lineage>
</organism>
<evidence type="ECO:0000256" key="1">
    <source>
        <dbReference type="ARBA" id="ARBA00010875"/>
    </source>
</evidence>
<evidence type="ECO:0000256" key="5">
    <source>
        <dbReference type="ARBA" id="ARBA00022723"/>
    </source>
</evidence>
<protein>
    <recommendedName>
        <fullName evidence="9">Endoribonuclease YbeY</fullName>
        <ecNumber evidence="9">3.1.-.-</ecNumber>
    </recommendedName>
</protein>
<dbReference type="HAMAP" id="MF_00009">
    <property type="entry name" value="Endoribonucl_YbeY"/>
    <property type="match status" value="1"/>
</dbReference>
<evidence type="ECO:0000256" key="7">
    <source>
        <dbReference type="ARBA" id="ARBA00022801"/>
    </source>
</evidence>
<keyword evidence="11" id="KW-1185">Reference proteome</keyword>
<evidence type="ECO:0000256" key="3">
    <source>
        <dbReference type="ARBA" id="ARBA00022552"/>
    </source>
</evidence>
<dbReference type="PROSITE" id="PS01306">
    <property type="entry name" value="UPF0054"/>
    <property type="match status" value="1"/>
</dbReference>
<keyword evidence="8 9" id="KW-0862">Zinc</keyword>
<keyword evidence="3 9" id="KW-0698">rRNA processing</keyword>
<dbReference type="GO" id="GO:0004222">
    <property type="term" value="F:metalloendopeptidase activity"/>
    <property type="evidence" value="ECO:0007669"/>
    <property type="project" value="InterPro"/>
</dbReference>
<keyword evidence="6 9" id="KW-0255">Endonuclease</keyword>
<evidence type="ECO:0000256" key="6">
    <source>
        <dbReference type="ARBA" id="ARBA00022759"/>
    </source>
</evidence>
<proteinExistence type="inferred from homology"/>
<comment type="similarity">
    <text evidence="1 9">Belongs to the endoribonuclease YbeY family.</text>
</comment>
<dbReference type="RefSeq" id="WP_154475391.1">
    <property type="nucleotide sequence ID" value="NZ_VULY01000018.1"/>
</dbReference>
<feature type="binding site" evidence="9">
    <location>
        <position position="140"/>
    </location>
    <ligand>
        <name>Zn(2+)</name>
        <dbReference type="ChEBI" id="CHEBI:29105"/>
        <note>catalytic</note>
    </ligand>
</feature>
<dbReference type="PANTHER" id="PTHR46986:SF1">
    <property type="entry name" value="ENDORIBONUCLEASE YBEY, CHLOROPLASTIC"/>
    <property type="match status" value="1"/>
</dbReference>
<dbReference type="GO" id="GO:0008270">
    <property type="term" value="F:zinc ion binding"/>
    <property type="evidence" value="ECO:0007669"/>
    <property type="project" value="UniProtKB-UniRule"/>
</dbReference>
<dbReference type="Pfam" id="PF02130">
    <property type="entry name" value="YbeY"/>
    <property type="match status" value="1"/>
</dbReference>
<evidence type="ECO:0000256" key="2">
    <source>
        <dbReference type="ARBA" id="ARBA00022517"/>
    </source>
</evidence>
<evidence type="ECO:0000256" key="9">
    <source>
        <dbReference type="HAMAP-Rule" id="MF_00009"/>
    </source>
</evidence>
<name>A0A6N7V0N6_9FIRM</name>